<dbReference type="GO" id="GO:0003677">
    <property type="term" value="F:DNA binding"/>
    <property type="evidence" value="ECO:0007669"/>
    <property type="project" value="UniProtKB-KW"/>
</dbReference>
<reference evidence="5" key="1">
    <citation type="submission" date="2017-09" db="EMBL/GenBank/DDBJ databases">
        <authorList>
            <person name="Zhang Y."/>
            <person name="Huang X."/>
            <person name="Liu J."/>
            <person name="Lu L."/>
            <person name="Peng K."/>
        </authorList>
    </citation>
    <scope>NUCLEOTIDE SEQUENCE [LARGE SCALE GENOMIC DNA]</scope>
    <source>
        <strain evidence="5">S-XJ-1</strain>
    </source>
</reference>
<dbReference type="SUPFAM" id="SSF46955">
    <property type="entry name" value="Putative DNA-binding domain"/>
    <property type="match status" value="1"/>
</dbReference>
<dbReference type="PROSITE" id="PS50937">
    <property type="entry name" value="HTH_MERR_2"/>
    <property type="match status" value="1"/>
</dbReference>
<feature type="compositionally biased region" description="Basic and acidic residues" evidence="2">
    <location>
        <begin position="90"/>
        <end position="108"/>
    </location>
</feature>
<dbReference type="InterPro" id="IPR000551">
    <property type="entry name" value="MerR-type_HTH_dom"/>
</dbReference>
<dbReference type="Proteomes" id="UP000218810">
    <property type="component" value="Unassembled WGS sequence"/>
</dbReference>
<accession>A0A2A2WMN1</accession>
<dbReference type="GO" id="GO:0003700">
    <property type="term" value="F:DNA-binding transcription factor activity"/>
    <property type="evidence" value="ECO:0007669"/>
    <property type="project" value="InterPro"/>
</dbReference>
<dbReference type="AlphaFoldDB" id="A0A2A2WMN1"/>
<keyword evidence="1" id="KW-0238">DNA-binding</keyword>
<sequence>MRISELAEVTGSTVTTLKFYLRRGLLQPGHSVTRTQAEYGAEHVERVRLVRALSEVGGLDLAAVGRILEAIGAPDVGRLDVMATAQHALSGERRHESAGEGDDAPRGDERTRAWIAARKWQVDLRDATVDRLSEAWGACDDAGIGLDEGRLDAYADAAERIARIDVASVPPEPAGAVRQVVLGTVLVEPVLAALRLLAQQHMAITGGADPTK</sequence>
<organism evidence="4 5">
    <name type="scientific">Dietzia natronolimnaea</name>
    <dbReference type="NCBI Taxonomy" id="161920"/>
    <lineage>
        <taxon>Bacteria</taxon>
        <taxon>Bacillati</taxon>
        <taxon>Actinomycetota</taxon>
        <taxon>Actinomycetes</taxon>
        <taxon>Mycobacteriales</taxon>
        <taxon>Dietziaceae</taxon>
        <taxon>Dietzia</taxon>
    </lineage>
</organism>
<dbReference type="SMART" id="SM00422">
    <property type="entry name" value="HTH_MERR"/>
    <property type="match status" value="1"/>
</dbReference>
<comment type="caution">
    <text evidence="4">The sequence shown here is derived from an EMBL/GenBank/DDBJ whole genome shotgun (WGS) entry which is preliminary data.</text>
</comment>
<dbReference type="PANTHER" id="PTHR30204:SF93">
    <property type="entry name" value="HTH MERR-TYPE DOMAIN-CONTAINING PROTEIN"/>
    <property type="match status" value="1"/>
</dbReference>
<dbReference type="InterPro" id="IPR047057">
    <property type="entry name" value="MerR_fam"/>
</dbReference>
<dbReference type="PRINTS" id="PR00040">
    <property type="entry name" value="HTHMERR"/>
</dbReference>
<dbReference type="OrthoDB" id="5242095at2"/>
<gene>
    <name evidence="4" type="ORF">CEY15_13755</name>
</gene>
<dbReference type="Pfam" id="PF13411">
    <property type="entry name" value="MerR_1"/>
    <property type="match status" value="1"/>
</dbReference>
<keyword evidence="5" id="KW-1185">Reference proteome</keyword>
<evidence type="ECO:0000256" key="1">
    <source>
        <dbReference type="ARBA" id="ARBA00023125"/>
    </source>
</evidence>
<dbReference type="PANTHER" id="PTHR30204">
    <property type="entry name" value="REDOX-CYCLING DRUG-SENSING TRANSCRIPTIONAL ACTIVATOR SOXR"/>
    <property type="match status" value="1"/>
</dbReference>
<evidence type="ECO:0000256" key="2">
    <source>
        <dbReference type="SAM" id="MobiDB-lite"/>
    </source>
</evidence>
<dbReference type="InterPro" id="IPR009061">
    <property type="entry name" value="DNA-bd_dom_put_sf"/>
</dbReference>
<protein>
    <submittedName>
        <fullName evidence="4">Transcriptional regulator</fullName>
    </submittedName>
</protein>
<name>A0A2A2WMN1_9ACTN</name>
<feature type="domain" description="HTH merR-type" evidence="3">
    <location>
        <begin position="1"/>
        <end position="70"/>
    </location>
</feature>
<feature type="region of interest" description="Disordered" evidence="2">
    <location>
        <begin position="88"/>
        <end position="108"/>
    </location>
</feature>
<evidence type="ECO:0000313" key="4">
    <source>
        <dbReference type="EMBL" id="PAY22440.1"/>
    </source>
</evidence>
<evidence type="ECO:0000313" key="5">
    <source>
        <dbReference type="Proteomes" id="UP000218810"/>
    </source>
</evidence>
<dbReference type="EMBL" id="NTGA01000024">
    <property type="protein sequence ID" value="PAY22440.1"/>
    <property type="molecule type" value="Genomic_DNA"/>
</dbReference>
<evidence type="ECO:0000259" key="3">
    <source>
        <dbReference type="PROSITE" id="PS50937"/>
    </source>
</evidence>
<dbReference type="Gene3D" id="1.10.1660.10">
    <property type="match status" value="1"/>
</dbReference>
<proteinExistence type="predicted"/>